<evidence type="ECO:0000313" key="1">
    <source>
        <dbReference type="EMBL" id="MBR7792315.1"/>
    </source>
</evidence>
<keyword evidence="2" id="KW-1185">Reference proteome</keyword>
<accession>A0ABS5H0U5</accession>
<organism evidence="1 2">
    <name type="scientific">Undibacterium rivi</name>
    <dbReference type="NCBI Taxonomy" id="2828729"/>
    <lineage>
        <taxon>Bacteria</taxon>
        <taxon>Pseudomonadati</taxon>
        <taxon>Pseudomonadota</taxon>
        <taxon>Betaproteobacteria</taxon>
        <taxon>Burkholderiales</taxon>
        <taxon>Oxalobacteraceae</taxon>
        <taxon>Undibacterium</taxon>
    </lineage>
</organism>
<dbReference type="Pfam" id="PF05136">
    <property type="entry name" value="Phage_portal_2"/>
    <property type="match status" value="1"/>
</dbReference>
<dbReference type="RefSeq" id="WP_212678375.1">
    <property type="nucleotide sequence ID" value="NZ_JAGSPK010000002.1"/>
</dbReference>
<dbReference type="EMBL" id="JAGSPK010000002">
    <property type="protein sequence ID" value="MBR7792315.1"/>
    <property type="molecule type" value="Genomic_DNA"/>
</dbReference>
<sequence>MRNLIDTVVGWVNPQAGLQRHYARKVLERAYEAASPRDGWRVRRAGASANADHVADAAIIRGKARALVQNVPYVSAGIEALVAATVGTGISPRATGRNSEKINKLLKKWMAVCDADGRLDYHGLIASAYKAMEQDGEVLIRLRHRKISDGLPVPLQLQLLEIDWLDSRKTAPSGQNQIINGIEYDPLGAVAAYWLWSQHPGDMSLLKSFRMESKRVPANQIIHLYSPARPGQGRGFSRLAPVISRVRDVQLYEDAELARKNLESRLSVIASGDVSQMANPASYGDAGDPAVRAQQTGDLGELGSGSIIQAPPGMTMTVVEPKPSAGYVEYIKFNLHLIASGMGCTYEQITGDMTEVNFSSARVRLLDFRRNVSQMQWLILIPKCLIPIHEAFIEAAYLAQKIDVRDSSVDFSVPKFDYVNPEQDVKSDLAEISGGLSSVSEKLRQRGYNPKEVFEELKSDFDELEKLGILQTLLFLQKGNLPTPNASTK</sequence>
<dbReference type="Proteomes" id="UP000682982">
    <property type="component" value="Unassembled WGS sequence"/>
</dbReference>
<dbReference type="InterPro" id="IPR006429">
    <property type="entry name" value="Phage_lambda_portal"/>
</dbReference>
<reference evidence="1 2" key="1">
    <citation type="submission" date="2021-04" db="EMBL/GenBank/DDBJ databases">
        <title>novel species isolated from subtropical streams in China.</title>
        <authorList>
            <person name="Lu H."/>
        </authorList>
    </citation>
    <scope>NUCLEOTIDE SEQUENCE [LARGE SCALE GENOMIC DNA]</scope>
    <source>
        <strain evidence="1 2">FT147W</strain>
    </source>
</reference>
<proteinExistence type="predicted"/>
<name>A0ABS5H0U5_9BURK</name>
<comment type="caution">
    <text evidence="1">The sequence shown here is derived from an EMBL/GenBank/DDBJ whole genome shotgun (WGS) entry which is preliminary data.</text>
</comment>
<gene>
    <name evidence="1" type="ORF">KDM87_06855</name>
</gene>
<protein>
    <submittedName>
        <fullName evidence="1">Phage portal protein</fullName>
    </submittedName>
</protein>
<dbReference type="NCBIfam" id="TIGR01539">
    <property type="entry name" value="portal_lambda"/>
    <property type="match status" value="1"/>
</dbReference>
<evidence type="ECO:0000313" key="2">
    <source>
        <dbReference type="Proteomes" id="UP000682982"/>
    </source>
</evidence>